<comment type="caution">
    <text evidence="1">The sequence shown here is derived from an EMBL/GenBank/DDBJ whole genome shotgun (WGS) entry which is preliminary data.</text>
</comment>
<protein>
    <submittedName>
        <fullName evidence="1">Uncharacterized protein</fullName>
    </submittedName>
</protein>
<evidence type="ECO:0000313" key="1">
    <source>
        <dbReference type="EMBL" id="GBL88462.1"/>
    </source>
</evidence>
<dbReference type="OrthoDB" id="8369465at2759"/>
<dbReference type="AlphaFoldDB" id="A0A4Y2B7Z8"/>
<name>A0A4Y2B7Z8_ARAVE</name>
<evidence type="ECO:0000313" key="2">
    <source>
        <dbReference type="Proteomes" id="UP000499080"/>
    </source>
</evidence>
<keyword evidence="2" id="KW-1185">Reference proteome</keyword>
<sequence length="112" mass="12406">MNDFDASNPKTGCPLTSMGNLHVKEVYFCISSSHCLNDNGIAEDLDVSNSSFHTILTDNLQTHCYAAKFMHCRLNDDQNMNHGLAFRDSATLAELFKCRSGICHNSTDLDTS</sequence>
<proteinExistence type="predicted"/>
<reference evidence="1 2" key="1">
    <citation type="journal article" date="2019" name="Sci. Rep.">
        <title>Orb-weaving spider Araneus ventricosus genome elucidates the spidroin gene catalogue.</title>
        <authorList>
            <person name="Kono N."/>
            <person name="Nakamura H."/>
            <person name="Ohtoshi R."/>
            <person name="Moran D.A.P."/>
            <person name="Shinohara A."/>
            <person name="Yoshida Y."/>
            <person name="Fujiwara M."/>
            <person name="Mori M."/>
            <person name="Tomita M."/>
            <person name="Arakawa K."/>
        </authorList>
    </citation>
    <scope>NUCLEOTIDE SEQUENCE [LARGE SCALE GENOMIC DNA]</scope>
</reference>
<accession>A0A4Y2B7Z8</accession>
<organism evidence="1 2">
    <name type="scientific">Araneus ventricosus</name>
    <name type="common">Orbweaver spider</name>
    <name type="synonym">Epeira ventricosa</name>
    <dbReference type="NCBI Taxonomy" id="182803"/>
    <lineage>
        <taxon>Eukaryota</taxon>
        <taxon>Metazoa</taxon>
        <taxon>Ecdysozoa</taxon>
        <taxon>Arthropoda</taxon>
        <taxon>Chelicerata</taxon>
        <taxon>Arachnida</taxon>
        <taxon>Araneae</taxon>
        <taxon>Araneomorphae</taxon>
        <taxon>Entelegynae</taxon>
        <taxon>Araneoidea</taxon>
        <taxon>Araneidae</taxon>
        <taxon>Araneus</taxon>
    </lineage>
</organism>
<dbReference type="EMBL" id="BGPR01000060">
    <property type="protein sequence ID" value="GBL88462.1"/>
    <property type="molecule type" value="Genomic_DNA"/>
</dbReference>
<dbReference type="Proteomes" id="UP000499080">
    <property type="component" value="Unassembled WGS sequence"/>
</dbReference>
<gene>
    <name evidence="1" type="ORF">AVEN_159061_1</name>
</gene>